<reference evidence="1" key="1">
    <citation type="submission" date="2021-06" db="EMBL/GenBank/DDBJ databases">
        <authorList>
            <person name="Kallberg Y."/>
            <person name="Tangrot J."/>
            <person name="Rosling A."/>
        </authorList>
    </citation>
    <scope>NUCLEOTIDE SEQUENCE</scope>
    <source>
        <strain evidence="1">FL130A</strain>
    </source>
</reference>
<dbReference type="AlphaFoldDB" id="A0A9N9ED96"/>
<proteinExistence type="predicted"/>
<evidence type="ECO:0000313" key="1">
    <source>
        <dbReference type="EMBL" id="CAG8669425.1"/>
    </source>
</evidence>
<sequence length="62" mass="7425">SSLSFDDKLNNEVDITMGTYQKSHPNKEVAEQWRQWIIEFIDVGWLKMNDIFYSLFKNQNVL</sequence>
<accession>A0A9N9ED96</accession>
<evidence type="ECO:0000313" key="2">
    <source>
        <dbReference type="Proteomes" id="UP000789508"/>
    </source>
</evidence>
<dbReference type="EMBL" id="CAJVPS010012176">
    <property type="protein sequence ID" value="CAG8669425.1"/>
    <property type="molecule type" value="Genomic_DNA"/>
</dbReference>
<feature type="non-terminal residue" evidence="1">
    <location>
        <position position="1"/>
    </location>
</feature>
<keyword evidence="2" id="KW-1185">Reference proteome</keyword>
<protein>
    <submittedName>
        <fullName evidence="1">8436_t:CDS:1</fullName>
    </submittedName>
</protein>
<gene>
    <name evidence="1" type="ORF">ALEPTO_LOCUS10550</name>
</gene>
<comment type="caution">
    <text evidence="1">The sequence shown here is derived from an EMBL/GenBank/DDBJ whole genome shotgun (WGS) entry which is preliminary data.</text>
</comment>
<dbReference type="Proteomes" id="UP000789508">
    <property type="component" value="Unassembled WGS sequence"/>
</dbReference>
<organism evidence="1 2">
    <name type="scientific">Ambispora leptoticha</name>
    <dbReference type="NCBI Taxonomy" id="144679"/>
    <lineage>
        <taxon>Eukaryota</taxon>
        <taxon>Fungi</taxon>
        <taxon>Fungi incertae sedis</taxon>
        <taxon>Mucoromycota</taxon>
        <taxon>Glomeromycotina</taxon>
        <taxon>Glomeromycetes</taxon>
        <taxon>Archaeosporales</taxon>
        <taxon>Ambisporaceae</taxon>
        <taxon>Ambispora</taxon>
    </lineage>
</organism>
<name>A0A9N9ED96_9GLOM</name>